<feature type="domain" description="UspA" evidence="3">
    <location>
        <begin position="1"/>
        <end position="138"/>
    </location>
</feature>
<proteinExistence type="inferred from homology"/>
<evidence type="ECO:0000259" key="3">
    <source>
        <dbReference type="Pfam" id="PF00582"/>
    </source>
</evidence>
<comment type="similarity">
    <text evidence="1 2">Belongs to the universal stress protein A family.</text>
</comment>
<dbReference type="PANTHER" id="PTHR46268:SF6">
    <property type="entry name" value="UNIVERSAL STRESS PROTEIN UP12"/>
    <property type="match status" value="1"/>
</dbReference>
<dbReference type="CDD" id="cd00293">
    <property type="entry name" value="USP-like"/>
    <property type="match status" value="1"/>
</dbReference>
<dbReference type="PIRSF" id="PIRSF006276">
    <property type="entry name" value="UspA"/>
    <property type="match status" value="1"/>
</dbReference>
<dbReference type="SUPFAM" id="SSF52402">
    <property type="entry name" value="Adenine nucleotide alpha hydrolases-like"/>
    <property type="match status" value="1"/>
</dbReference>
<dbReference type="InterPro" id="IPR006015">
    <property type="entry name" value="Universal_stress_UspA"/>
</dbReference>
<evidence type="ECO:0000256" key="2">
    <source>
        <dbReference type="PIRNR" id="PIRNR006276"/>
    </source>
</evidence>
<dbReference type="RefSeq" id="WP_153402245.1">
    <property type="nucleotide sequence ID" value="NZ_ML762426.1"/>
</dbReference>
<comment type="caution">
    <text evidence="4">The sequence shown here is derived from an EMBL/GenBank/DDBJ whole genome shotgun (WGS) entry which is preliminary data.</text>
</comment>
<dbReference type="AlphaFoldDB" id="A0A7C8KRD1"/>
<keyword evidence="2" id="KW-0963">Cytoplasm</keyword>
<reference evidence="4 5" key="1">
    <citation type="submission" date="2019-10" db="EMBL/GenBank/DDBJ databases">
        <title>Gracilibacillus sp. nov. isolated from rice seeds.</title>
        <authorList>
            <person name="He S."/>
        </authorList>
    </citation>
    <scope>NUCLEOTIDE SEQUENCE [LARGE SCALE GENOMIC DNA]</scope>
    <source>
        <strain evidence="4 5">TD8</strain>
    </source>
</reference>
<name>A0A7C8KRD1_9BACI</name>
<dbReference type="EMBL" id="WEID01000030">
    <property type="protein sequence ID" value="KAB8138035.1"/>
    <property type="molecule type" value="Genomic_DNA"/>
</dbReference>
<dbReference type="Pfam" id="PF00582">
    <property type="entry name" value="Usp"/>
    <property type="match status" value="1"/>
</dbReference>
<accession>A0A7C8KRD1</accession>
<dbReference type="Proteomes" id="UP000480246">
    <property type="component" value="Unassembled WGS sequence"/>
</dbReference>
<dbReference type="PANTHER" id="PTHR46268">
    <property type="entry name" value="STRESS RESPONSE PROTEIN NHAX"/>
    <property type="match status" value="1"/>
</dbReference>
<dbReference type="Gene3D" id="3.40.50.620">
    <property type="entry name" value="HUPs"/>
    <property type="match status" value="1"/>
</dbReference>
<gene>
    <name evidence="4" type="ORF">F9U64_06820</name>
</gene>
<dbReference type="OrthoDB" id="9777884at2"/>
<evidence type="ECO:0000313" key="4">
    <source>
        <dbReference type="EMBL" id="KAB8138035.1"/>
    </source>
</evidence>
<keyword evidence="5" id="KW-1185">Reference proteome</keyword>
<sequence>MYNKILLATDGSEHSIRAASHAISLAQVDNGMIDIVYVVDGETSKSDVLHSVDKYEVKKEREEMLQPIKMKIESAGIASELHLLHGEPGPTIVEFANENHYDLVVVGSRGLNKLQTLVIGSVSHKVMKRVDCPVLVIK</sequence>
<dbReference type="PRINTS" id="PR01438">
    <property type="entry name" value="UNVRSLSTRESS"/>
</dbReference>
<evidence type="ECO:0000256" key="1">
    <source>
        <dbReference type="ARBA" id="ARBA00008791"/>
    </source>
</evidence>
<comment type="subcellular location">
    <subcellularLocation>
        <location evidence="2">Cytoplasm</location>
    </subcellularLocation>
</comment>
<dbReference type="InterPro" id="IPR014729">
    <property type="entry name" value="Rossmann-like_a/b/a_fold"/>
</dbReference>
<evidence type="ECO:0000313" key="5">
    <source>
        <dbReference type="Proteomes" id="UP000480246"/>
    </source>
</evidence>
<dbReference type="InterPro" id="IPR006016">
    <property type="entry name" value="UspA"/>
</dbReference>
<organism evidence="4 5">
    <name type="scientific">Gracilibacillus oryzae</name>
    <dbReference type="NCBI Taxonomy" id="1672701"/>
    <lineage>
        <taxon>Bacteria</taxon>
        <taxon>Bacillati</taxon>
        <taxon>Bacillota</taxon>
        <taxon>Bacilli</taxon>
        <taxon>Bacillales</taxon>
        <taxon>Bacillaceae</taxon>
        <taxon>Gracilibacillus</taxon>
    </lineage>
</organism>
<dbReference type="GO" id="GO:0005737">
    <property type="term" value="C:cytoplasm"/>
    <property type="evidence" value="ECO:0007669"/>
    <property type="project" value="UniProtKB-SubCell"/>
</dbReference>
<protein>
    <recommendedName>
        <fullName evidence="2">Universal stress protein</fullName>
    </recommendedName>
</protein>